<evidence type="ECO:0000313" key="10">
    <source>
        <dbReference type="Proteomes" id="UP000077248"/>
    </source>
</evidence>
<keyword evidence="4 9" id="KW-0223">Dioxygenase</keyword>
<comment type="cofactor">
    <cofactor evidence="1">
        <name>Fe(2+)</name>
        <dbReference type="ChEBI" id="CHEBI:29033"/>
    </cofactor>
</comment>
<dbReference type="Gene3D" id="3.60.130.10">
    <property type="entry name" value="Clavaminate synthase-like"/>
    <property type="match status" value="1"/>
</dbReference>
<dbReference type="FunFam" id="3.60.130.10:FF:000005">
    <property type="entry name" value="TfdA family taurine dioxygenase"/>
    <property type="match status" value="1"/>
</dbReference>
<feature type="compositionally biased region" description="Low complexity" evidence="7">
    <location>
        <begin position="1"/>
        <end position="11"/>
    </location>
</feature>
<evidence type="ECO:0000256" key="3">
    <source>
        <dbReference type="ARBA" id="ARBA00022723"/>
    </source>
</evidence>
<feature type="non-terminal residue" evidence="9">
    <location>
        <position position="1"/>
    </location>
</feature>
<sequence length="358" mass="40362">MATSTSTATFTKSNDPTAQHGYPREPLKSKGVLNAYKSFEVTPVIGREFVDVSLKEWLRAPNSDELIRDLAITISQRGVVYFRKQDDLTDELQKELAQRLGELSGKPETSKLHIHPVRNAGNRLGGNDNEISVISSDLAKQLFKERSQSGKSGWHSDITFEPVPSDYAILRMTQLPKSGGDTLWASGYDLYDRLSKPYQKFFESLTATYAQPDFNRAAKENNFPVYTAARGAPENTGDSLSAVHPCVRTNPVTGWKSLYSVGHHVQRINELSAEESKRTIDWFLQLITENHDLQIRHRWQNPNDVAIWDNRSVLHTATYDTDGQGPRKGFRVVSLGERPYLDPQSTSRLEALRLEEGQ</sequence>
<dbReference type="VEuPathDB" id="FungiDB:CC77DRAFT_1038717"/>
<dbReference type="GeneID" id="29112721"/>
<dbReference type="PANTHER" id="PTHR30468">
    <property type="entry name" value="ALPHA-KETOGLUTARATE-DEPENDENT SULFONATE DIOXYGENASE"/>
    <property type="match status" value="1"/>
</dbReference>
<evidence type="ECO:0000313" key="9">
    <source>
        <dbReference type="EMBL" id="OAG23141.1"/>
    </source>
</evidence>
<dbReference type="EMBL" id="KV441473">
    <property type="protein sequence ID" value="OAG23141.1"/>
    <property type="molecule type" value="Genomic_DNA"/>
</dbReference>
<evidence type="ECO:0000256" key="2">
    <source>
        <dbReference type="ARBA" id="ARBA00005896"/>
    </source>
</evidence>
<organism evidence="9 10">
    <name type="scientific">Alternaria alternata</name>
    <name type="common">Alternaria rot fungus</name>
    <name type="synonym">Torula alternata</name>
    <dbReference type="NCBI Taxonomy" id="5599"/>
    <lineage>
        <taxon>Eukaryota</taxon>
        <taxon>Fungi</taxon>
        <taxon>Dikarya</taxon>
        <taxon>Ascomycota</taxon>
        <taxon>Pezizomycotina</taxon>
        <taxon>Dothideomycetes</taxon>
        <taxon>Pleosporomycetidae</taxon>
        <taxon>Pleosporales</taxon>
        <taxon>Pleosporineae</taxon>
        <taxon>Pleosporaceae</taxon>
        <taxon>Alternaria</taxon>
        <taxon>Alternaria sect. Alternaria</taxon>
        <taxon>Alternaria alternata complex</taxon>
    </lineage>
</organism>
<evidence type="ECO:0000256" key="5">
    <source>
        <dbReference type="ARBA" id="ARBA00023002"/>
    </source>
</evidence>
<dbReference type="PANTHER" id="PTHR30468:SF10">
    <property type="entry name" value="TAUD_TFDA-LIKE DOMAIN-CONTAINING PROTEIN"/>
    <property type="match status" value="1"/>
</dbReference>
<dbReference type="GO" id="GO:0016706">
    <property type="term" value="F:2-oxoglutarate-dependent dioxygenase activity"/>
    <property type="evidence" value="ECO:0007669"/>
    <property type="project" value="TreeGrafter"/>
</dbReference>
<dbReference type="RefSeq" id="XP_018388562.1">
    <property type="nucleotide sequence ID" value="XM_018527127.1"/>
</dbReference>
<dbReference type="SUPFAM" id="SSF51197">
    <property type="entry name" value="Clavaminate synthase-like"/>
    <property type="match status" value="1"/>
</dbReference>
<dbReference type="Pfam" id="PF02668">
    <property type="entry name" value="TauD"/>
    <property type="match status" value="1"/>
</dbReference>
<dbReference type="InterPro" id="IPR003819">
    <property type="entry name" value="TauD/TfdA-like"/>
</dbReference>
<dbReference type="GO" id="GO:0046872">
    <property type="term" value="F:metal ion binding"/>
    <property type="evidence" value="ECO:0007669"/>
    <property type="project" value="UniProtKB-KW"/>
</dbReference>
<accession>A0A177DVD8</accession>
<feature type="domain" description="TauD/TfdA-like" evidence="8">
    <location>
        <begin position="40"/>
        <end position="332"/>
    </location>
</feature>
<evidence type="ECO:0000256" key="4">
    <source>
        <dbReference type="ARBA" id="ARBA00022964"/>
    </source>
</evidence>
<dbReference type="OMA" id="TAYYAQP"/>
<evidence type="ECO:0000256" key="1">
    <source>
        <dbReference type="ARBA" id="ARBA00001954"/>
    </source>
</evidence>
<evidence type="ECO:0000256" key="7">
    <source>
        <dbReference type="SAM" id="MobiDB-lite"/>
    </source>
</evidence>
<dbReference type="GO" id="GO:0005737">
    <property type="term" value="C:cytoplasm"/>
    <property type="evidence" value="ECO:0007669"/>
    <property type="project" value="TreeGrafter"/>
</dbReference>
<dbReference type="InterPro" id="IPR042098">
    <property type="entry name" value="TauD-like_sf"/>
</dbReference>
<dbReference type="AlphaFoldDB" id="A0A177DVD8"/>
<reference evidence="9 10" key="1">
    <citation type="submission" date="2016-05" db="EMBL/GenBank/DDBJ databases">
        <title>Comparative analysis of secretome profiles of manganese(II)-oxidizing ascomycete fungi.</title>
        <authorList>
            <consortium name="DOE Joint Genome Institute"/>
            <person name="Zeiner C.A."/>
            <person name="Purvine S.O."/>
            <person name="Zink E.M."/>
            <person name="Wu S."/>
            <person name="Pasa-Tolic L."/>
            <person name="Chaput D.L."/>
            <person name="Haridas S."/>
            <person name="Grigoriev I.V."/>
            <person name="Santelli C.M."/>
            <person name="Hansel C.M."/>
        </authorList>
    </citation>
    <scope>NUCLEOTIDE SEQUENCE [LARGE SCALE GENOMIC DNA]</scope>
    <source>
        <strain evidence="9 10">SRC1lrK2f</strain>
    </source>
</reference>
<comment type="similarity">
    <text evidence="2">Belongs to the TfdA dioxygenase family.</text>
</comment>
<keyword evidence="10" id="KW-1185">Reference proteome</keyword>
<keyword evidence="6" id="KW-0408">Iron</keyword>
<dbReference type="InterPro" id="IPR051323">
    <property type="entry name" value="AtsK-like"/>
</dbReference>
<keyword evidence="3" id="KW-0479">Metal-binding</keyword>
<protein>
    <submittedName>
        <fullName evidence="9">Taurine catabolism dioxygenase</fullName>
    </submittedName>
</protein>
<gene>
    <name evidence="9" type="ORF">CC77DRAFT_1038717</name>
</gene>
<dbReference type="KEGG" id="aalt:CC77DRAFT_1038717"/>
<evidence type="ECO:0000259" key="8">
    <source>
        <dbReference type="Pfam" id="PF02668"/>
    </source>
</evidence>
<name>A0A177DVD8_ALTAL</name>
<proteinExistence type="inferred from homology"/>
<dbReference type="Proteomes" id="UP000077248">
    <property type="component" value="Unassembled WGS sequence"/>
</dbReference>
<feature type="region of interest" description="Disordered" evidence="7">
    <location>
        <begin position="1"/>
        <end position="27"/>
    </location>
</feature>
<evidence type="ECO:0000256" key="6">
    <source>
        <dbReference type="ARBA" id="ARBA00023004"/>
    </source>
</evidence>
<keyword evidence="5" id="KW-0560">Oxidoreductase</keyword>